<keyword evidence="4" id="KW-1185">Reference proteome</keyword>
<reference evidence="4" key="1">
    <citation type="journal article" date="2011" name="Stand. Genomic Sci.">
        <title>Non-contiguous finished genome sequence of the opportunistic oral pathogen Prevotella multisaccharivorax type strain (PPPA20).</title>
        <authorList>
            <person name="Pati A."/>
            <person name="Gronow S."/>
            <person name="Lu M."/>
            <person name="Lapidus A."/>
            <person name="Nolan M."/>
            <person name="Lucas S."/>
            <person name="Hammon N."/>
            <person name="Deshpande S."/>
            <person name="Cheng J.F."/>
            <person name="Tapia R."/>
            <person name="Han C."/>
            <person name="Goodwin L."/>
            <person name="Pitluck S."/>
            <person name="Liolios K."/>
            <person name="Pagani I."/>
            <person name="Mavromatis K."/>
            <person name="Mikhailova N."/>
            <person name="Huntemann M."/>
            <person name="Chen A."/>
            <person name="Palaniappan K."/>
            <person name="Land M."/>
            <person name="Hauser L."/>
            <person name="Detter J.C."/>
            <person name="Brambilla E.M."/>
            <person name="Rohde M."/>
            <person name="Goker M."/>
            <person name="Woyke T."/>
            <person name="Bristow J."/>
            <person name="Eisen J.A."/>
            <person name="Markowitz V."/>
            <person name="Hugenholtz P."/>
            <person name="Kyrpides N.C."/>
            <person name="Klenk H.P."/>
            <person name="Ivanova N."/>
        </authorList>
    </citation>
    <scope>NUCLEOTIDE SEQUENCE [LARGE SCALE GENOMIC DNA]</scope>
    <source>
        <strain evidence="4">DSM 17128</strain>
    </source>
</reference>
<feature type="chain" id="PRO_5003375843" evidence="2">
    <location>
        <begin position="21"/>
        <end position="206"/>
    </location>
</feature>
<dbReference type="OrthoDB" id="1068513at2"/>
<feature type="signal peptide" evidence="2">
    <location>
        <begin position="1"/>
        <end position="20"/>
    </location>
</feature>
<dbReference type="EMBL" id="GL945017">
    <property type="protein sequence ID" value="EGN57972.1"/>
    <property type="molecule type" value="Genomic_DNA"/>
</dbReference>
<keyword evidence="2" id="KW-0732">Signal</keyword>
<name>F8NBL0_9BACT</name>
<sequence>MLRYILSFISVLIALCPTYAQEQQQEPQRKKLVVIDIETKVPMRGVIVSTKDGYRDTTNWRGVCYVPAKFDTLTVFRHNYIPEHVLARELKDTTSLIPTGSSIGEVTVWGKNDINQQIKKSVGYNPLPSAKTGIIGSFDLANILDRRGRRDRKHLRTVRRKFQEMDNTGDPIVDAYNKAMEKKRLEEEAKEDGKGTVEREEADEKK</sequence>
<evidence type="ECO:0000256" key="2">
    <source>
        <dbReference type="SAM" id="SignalP"/>
    </source>
</evidence>
<evidence type="ECO:0000256" key="1">
    <source>
        <dbReference type="SAM" id="MobiDB-lite"/>
    </source>
</evidence>
<protein>
    <submittedName>
        <fullName evidence="3">Uncharacterized protein</fullName>
    </submittedName>
</protein>
<gene>
    <name evidence="3" type="ORF">Premu_2618</name>
</gene>
<dbReference type="eggNOG" id="ENOG502ZMZT">
    <property type="taxonomic scope" value="Bacteria"/>
</dbReference>
<organism evidence="3 4">
    <name type="scientific">Hallella multisaccharivorax DSM 17128</name>
    <dbReference type="NCBI Taxonomy" id="688246"/>
    <lineage>
        <taxon>Bacteria</taxon>
        <taxon>Pseudomonadati</taxon>
        <taxon>Bacteroidota</taxon>
        <taxon>Bacteroidia</taxon>
        <taxon>Bacteroidales</taxon>
        <taxon>Prevotellaceae</taxon>
        <taxon>Hallella</taxon>
    </lineage>
</organism>
<accession>F8NBL0</accession>
<evidence type="ECO:0000313" key="3">
    <source>
        <dbReference type="EMBL" id="EGN57972.1"/>
    </source>
</evidence>
<dbReference type="RefSeq" id="WP_007575883.1">
    <property type="nucleotide sequence ID" value="NZ_BPTS01000002.1"/>
</dbReference>
<evidence type="ECO:0000313" key="4">
    <source>
        <dbReference type="Proteomes" id="UP000002772"/>
    </source>
</evidence>
<dbReference type="AlphaFoldDB" id="F8NBL0"/>
<feature type="region of interest" description="Disordered" evidence="1">
    <location>
        <begin position="183"/>
        <end position="206"/>
    </location>
</feature>
<dbReference type="HOGENOM" id="CLU_106696_0_0_10"/>
<proteinExistence type="predicted"/>
<dbReference type="STRING" id="688246.Premu_2618"/>
<dbReference type="Proteomes" id="UP000002772">
    <property type="component" value="Unassembled WGS sequence"/>
</dbReference>